<sequence>MVPDPTQRKDEYHHYIPRFILRTFADNFSLKTPNYFARTSDVALADAIPQDWELRDNGGRKKKGKKKKGGKGGHDIKVYQVEGQIIALSDVARSYGNYDMYRDIAEDDCMMFEDLLSKMESTSSTFIRKIWAGEDLSLTRVQLTELKKFLAIMTYRSENRRNQYYENKFNPKTRTSIYNHMRRKNITKIQDVWFDNLKWLIKTPTEEIMKEFKKAVSSMMEYKGSIHVTELLDFGGTCTNYMCIWQAEEGTEFILSEGCFGAWEGDMRDPFHTFYVVSPRYCIVLVNRLEKWRPARYLSFRSWFEGNIHAFPETVYKKGLPPSTPDMDFFSPEDVFKYQRIVIPKEDVYFVNSIFLDARKTCLTYNSSVSLYKTLRYYDKMKTIRPDLFNNRHDYSVLRRKLVADMNRTYPYPEETPQ</sequence>
<comment type="caution">
    <text evidence="1">The sequence shown here is derived from an EMBL/GenBank/DDBJ whole genome shotgun (WGS) entry which is preliminary data.</text>
</comment>
<name>A0A9P7XGN2_9FUNG</name>
<dbReference type="OrthoDB" id="5340163at2759"/>
<dbReference type="EMBL" id="JAHRHY010000026">
    <property type="protein sequence ID" value="KAG9061080.1"/>
    <property type="molecule type" value="Genomic_DNA"/>
</dbReference>
<accession>A0A9P7XGN2</accession>
<dbReference type="AlphaFoldDB" id="A0A9P7XGN2"/>
<keyword evidence="2" id="KW-1185">Reference proteome</keyword>
<reference evidence="1" key="1">
    <citation type="submission" date="2021-06" db="EMBL/GenBank/DDBJ databases">
        <title>Genome Sequence of Mortierella hyaline Strain SCG-10, a Cold-Adapted, Nitrate-Reducing Fungus Isolated from Soil in Minnesota, USA.</title>
        <authorList>
            <person name="Aldossari N."/>
        </authorList>
    </citation>
    <scope>NUCLEOTIDE SEQUENCE</scope>
    <source>
        <strain evidence="1">SCG-10</strain>
    </source>
</reference>
<protein>
    <submittedName>
        <fullName evidence="1">Uncharacterized protein</fullName>
    </submittedName>
</protein>
<proteinExistence type="predicted"/>
<dbReference type="Proteomes" id="UP000707451">
    <property type="component" value="Unassembled WGS sequence"/>
</dbReference>
<evidence type="ECO:0000313" key="1">
    <source>
        <dbReference type="EMBL" id="KAG9061080.1"/>
    </source>
</evidence>
<dbReference type="Pfam" id="PF14022">
    <property type="entry name" value="DUF4238"/>
    <property type="match status" value="1"/>
</dbReference>
<organism evidence="1 2">
    <name type="scientific">Linnemannia hyalina</name>
    <dbReference type="NCBI Taxonomy" id="64524"/>
    <lineage>
        <taxon>Eukaryota</taxon>
        <taxon>Fungi</taxon>
        <taxon>Fungi incertae sedis</taxon>
        <taxon>Mucoromycota</taxon>
        <taxon>Mortierellomycotina</taxon>
        <taxon>Mortierellomycetes</taxon>
        <taxon>Mortierellales</taxon>
        <taxon>Mortierellaceae</taxon>
        <taxon>Linnemannia</taxon>
    </lineage>
</organism>
<evidence type="ECO:0000313" key="2">
    <source>
        <dbReference type="Proteomes" id="UP000707451"/>
    </source>
</evidence>
<gene>
    <name evidence="1" type="ORF">KI688_007709</name>
</gene>
<dbReference type="InterPro" id="IPR025332">
    <property type="entry name" value="DUF4238"/>
</dbReference>